<name>A0ABV6BFB3_9GAMM</name>
<evidence type="ECO:0000313" key="3">
    <source>
        <dbReference type="Proteomes" id="UP001589813"/>
    </source>
</evidence>
<accession>A0ABV6BFB3</accession>
<evidence type="ECO:0000313" key="2">
    <source>
        <dbReference type="EMBL" id="MFC0049563.1"/>
    </source>
</evidence>
<dbReference type="PROSITE" id="PS51729">
    <property type="entry name" value="GNAT_YJDJ"/>
    <property type="match status" value="1"/>
</dbReference>
<sequence length="82" mass="9311">MQIEHRPQDSCFLYQTGQAEARLDYRLLQSNGHDAVDFYHTFVPPELRGHGIAALLTEAALSWARQQQLQIHASCSYVARAL</sequence>
<dbReference type="EC" id="2.3.1.-" evidence="2"/>
<dbReference type="EMBL" id="JBHLXP010000003">
    <property type="protein sequence ID" value="MFC0049563.1"/>
    <property type="molecule type" value="Genomic_DNA"/>
</dbReference>
<dbReference type="RefSeq" id="WP_377245641.1">
    <property type="nucleotide sequence ID" value="NZ_JBHLXP010000003.1"/>
</dbReference>
<dbReference type="Pfam" id="PF14542">
    <property type="entry name" value="Acetyltransf_CG"/>
    <property type="match status" value="1"/>
</dbReference>
<dbReference type="InterPro" id="IPR016181">
    <property type="entry name" value="Acyl_CoA_acyltransferase"/>
</dbReference>
<feature type="domain" description="N-acetyltransferase" evidence="1">
    <location>
        <begin position="3"/>
        <end position="82"/>
    </location>
</feature>
<dbReference type="SUPFAM" id="SSF55729">
    <property type="entry name" value="Acyl-CoA N-acyltransferases (Nat)"/>
    <property type="match status" value="1"/>
</dbReference>
<organism evidence="2 3">
    <name type="scientific">Rheinheimera tilapiae</name>
    <dbReference type="NCBI Taxonomy" id="875043"/>
    <lineage>
        <taxon>Bacteria</taxon>
        <taxon>Pseudomonadati</taxon>
        <taxon>Pseudomonadota</taxon>
        <taxon>Gammaproteobacteria</taxon>
        <taxon>Chromatiales</taxon>
        <taxon>Chromatiaceae</taxon>
        <taxon>Rheinheimera</taxon>
    </lineage>
</organism>
<dbReference type="PANTHER" id="PTHR31435:SF9">
    <property type="entry name" value="PROTEIN NATD1"/>
    <property type="match status" value="1"/>
</dbReference>
<dbReference type="GO" id="GO:0016746">
    <property type="term" value="F:acyltransferase activity"/>
    <property type="evidence" value="ECO:0007669"/>
    <property type="project" value="UniProtKB-KW"/>
</dbReference>
<dbReference type="InterPro" id="IPR031165">
    <property type="entry name" value="GNAT_YJDJ"/>
</dbReference>
<reference evidence="2 3" key="1">
    <citation type="submission" date="2024-09" db="EMBL/GenBank/DDBJ databases">
        <authorList>
            <person name="Sun Q."/>
            <person name="Mori K."/>
        </authorList>
    </citation>
    <scope>NUCLEOTIDE SEQUENCE [LARGE SCALE GENOMIC DNA]</scope>
    <source>
        <strain evidence="2 3">KCTC 23315</strain>
    </source>
</reference>
<dbReference type="PANTHER" id="PTHR31435">
    <property type="entry name" value="PROTEIN NATD1"/>
    <property type="match status" value="1"/>
</dbReference>
<dbReference type="Proteomes" id="UP001589813">
    <property type="component" value="Unassembled WGS sequence"/>
</dbReference>
<evidence type="ECO:0000259" key="1">
    <source>
        <dbReference type="PROSITE" id="PS51729"/>
    </source>
</evidence>
<keyword evidence="2" id="KW-0012">Acyltransferase</keyword>
<proteinExistence type="predicted"/>
<dbReference type="InterPro" id="IPR045057">
    <property type="entry name" value="Gcn5-rel_NAT"/>
</dbReference>
<comment type="caution">
    <text evidence="2">The sequence shown here is derived from an EMBL/GenBank/DDBJ whole genome shotgun (WGS) entry which is preliminary data.</text>
</comment>
<keyword evidence="2" id="KW-0808">Transferase</keyword>
<dbReference type="CDD" id="cd04301">
    <property type="entry name" value="NAT_SF"/>
    <property type="match status" value="1"/>
</dbReference>
<dbReference type="Gene3D" id="3.40.630.30">
    <property type="match status" value="1"/>
</dbReference>
<keyword evidence="3" id="KW-1185">Reference proteome</keyword>
<gene>
    <name evidence="2" type="ORF">ACFFJP_14800</name>
</gene>
<protein>
    <submittedName>
        <fullName evidence="2">GNAT family N-acetyltransferase</fullName>
        <ecNumber evidence="2">2.3.1.-</ecNumber>
    </submittedName>
</protein>